<evidence type="ECO:0000256" key="3">
    <source>
        <dbReference type="ARBA" id="ARBA00024227"/>
    </source>
</evidence>
<dbReference type="AlphaFoldDB" id="A0A0K8PCG5"/>
<sequence>MTEKWNSISFSDLPMGEIRSYQTIDSTNRAALEWALEGAADLSLVTASEQTSGRGRMQRKWISYPNSCIAMSLIIRPTEAERSVLHLFSPLSGLAVAESLQQNHQLEPCMKWPNDILIDGKKVCGILCESAWNGSVLEGMVIGIGINLRKEAIPPIENQNFPAGSLETAGCVNLDANQHIHEIIEKIIMLRPTVIKREFLLNWERFLAYKNQQIILSAINQEPEVCTLIGLDPQGNLLVEDRKGQRKSYLAGEISLRPVQKYCGKI</sequence>
<dbReference type="PATRIC" id="fig|1678840.3.peg.946"/>
<dbReference type="Pfam" id="PF02237">
    <property type="entry name" value="BPL_C"/>
    <property type="match status" value="1"/>
</dbReference>
<evidence type="ECO:0000256" key="2">
    <source>
        <dbReference type="ARBA" id="ARBA00023267"/>
    </source>
</evidence>
<evidence type="ECO:0000259" key="4">
    <source>
        <dbReference type="PROSITE" id="PS51733"/>
    </source>
</evidence>
<keyword evidence="1 5" id="KW-0436">Ligase</keyword>
<dbReference type="Pfam" id="PF03099">
    <property type="entry name" value="BPL_LplA_LipB"/>
    <property type="match status" value="1"/>
</dbReference>
<dbReference type="OrthoDB" id="9807064at2"/>
<dbReference type="EMBL" id="DF968180">
    <property type="protein sequence ID" value="GAP39840.1"/>
    <property type="molecule type" value="Genomic_DNA"/>
</dbReference>
<dbReference type="Gene3D" id="3.30.930.10">
    <property type="entry name" value="Bira Bifunctional Protein, Domain 2"/>
    <property type="match status" value="1"/>
</dbReference>
<name>A0A0K8PCG5_9CHLR</name>
<dbReference type="Proteomes" id="UP000053370">
    <property type="component" value="Unassembled WGS sequence"/>
</dbReference>
<dbReference type="InterPro" id="IPR003142">
    <property type="entry name" value="BPL_C"/>
</dbReference>
<evidence type="ECO:0000313" key="6">
    <source>
        <dbReference type="Proteomes" id="UP000053370"/>
    </source>
</evidence>
<feature type="domain" description="BPL/LPL catalytic" evidence="4">
    <location>
        <begin position="2"/>
        <end position="199"/>
    </location>
</feature>
<reference evidence="5" key="1">
    <citation type="journal article" date="2015" name="Genome Announc.">
        <title>Draft Genome Sequence of Anaerolineae Strain TC1, a Novel Isolate from a Methanogenic Wastewater Treatment System.</title>
        <authorList>
            <person name="Matsuura N."/>
            <person name="Tourlousse D.M."/>
            <person name="Sun L."/>
            <person name="Toyonaga M."/>
            <person name="Kuroda K."/>
            <person name="Ohashi A."/>
            <person name="Cruz R."/>
            <person name="Yamaguchi T."/>
            <person name="Sekiguchi Y."/>
        </authorList>
    </citation>
    <scope>NUCLEOTIDE SEQUENCE [LARGE SCALE GENOMIC DNA]</scope>
    <source>
        <strain evidence="5">TC1</strain>
    </source>
</reference>
<gene>
    <name evidence="5" type="ORF">ATC1_12376</name>
</gene>
<dbReference type="CDD" id="cd16442">
    <property type="entry name" value="BPL"/>
    <property type="match status" value="1"/>
</dbReference>
<dbReference type="SUPFAM" id="SSF55681">
    <property type="entry name" value="Class II aaRS and biotin synthetases"/>
    <property type="match status" value="1"/>
</dbReference>
<dbReference type="NCBIfam" id="TIGR00121">
    <property type="entry name" value="birA_ligase"/>
    <property type="match status" value="1"/>
</dbReference>
<dbReference type="InterPro" id="IPR004143">
    <property type="entry name" value="BPL_LPL_catalytic"/>
</dbReference>
<dbReference type="PANTHER" id="PTHR12835:SF5">
    <property type="entry name" value="BIOTIN--PROTEIN LIGASE"/>
    <property type="match status" value="1"/>
</dbReference>
<evidence type="ECO:0000256" key="1">
    <source>
        <dbReference type="ARBA" id="ARBA00022598"/>
    </source>
</evidence>
<dbReference type="PANTHER" id="PTHR12835">
    <property type="entry name" value="BIOTIN PROTEIN LIGASE"/>
    <property type="match status" value="1"/>
</dbReference>
<dbReference type="RefSeq" id="WP_062278609.1">
    <property type="nucleotide sequence ID" value="NZ_DF968180.1"/>
</dbReference>
<dbReference type="GO" id="GO:0005737">
    <property type="term" value="C:cytoplasm"/>
    <property type="evidence" value="ECO:0007669"/>
    <property type="project" value="TreeGrafter"/>
</dbReference>
<dbReference type="STRING" id="1678840.ATC1_12376"/>
<dbReference type="InterPro" id="IPR045864">
    <property type="entry name" value="aa-tRNA-synth_II/BPL/LPL"/>
</dbReference>
<evidence type="ECO:0000313" key="5">
    <source>
        <dbReference type="EMBL" id="GAP39840.1"/>
    </source>
</evidence>
<proteinExistence type="predicted"/>
<dbReference type="GO" id="GO:0004077">
    <property type="term" value="F:biotin--[biotin carboxyl-carrier protein] ligase activity"/>
    <property type="evidence" value="ECO:0007669"/>
    <property type="project" value="UniProtKB-EC"/>
</dbReference>
<dbReference type="PROSITE" id="PS51733">
    <property type="entry name" value="BPL_LPL_CATALYTIC"/>
    <property type="match status" value="1"/>
</dbReference>
<organism evidence="5">
    <name type="scientific">Flexilinea flocculi</name>
    <dbReference type="NCBI Taxonomy" id="1678840"/>
    <lineage>
        <taxon>Bacteria</taxon>
        <taxon>Bacillati</taxon>
        <taxon>Chloroflexota</taxon>
        <taxon>Anaerolineae</taxon>
        <taxon>Anaerolineales</taxon>
        <taxon>Anaerolineaceae</taxon>
        <taxon>Flexilinea</taxon>
    </lineage>
</organism>
<keyword evidence="6" id="KW-1185">Reference proteome</keyword>
<dbReference type="InterPro" id="IPR004408">
    <property type="entry name" value="Biotin_CoA_COase_ligase"/>
</dbReference>
<accession>A0A0K8PCG5</accession>
<keyword evidence="2" id="KW-0092">Biotin</keyword>
<dbReference type="EC" id="6.3.4.15" evidence="3"/>
<protein>
    <recommendedName>
        <fullName evidence="3">biotin--[biotin carboxyl-carrier protein] ligase</fullName>
        <ecNumber evidence="3">6.3.4.15</ecNumber>
    </recommendedName>
</protein>
<dbReference type="Gene3D" id="2.30.30.100">
    <property type="match status" value="1"/>
</dbReference>